<proteinExistence type="predicted"/>
<dbReference type="InterPro" id="IPR012902">
    <property type="entry name" value="N_methyl_site"/>
</dbReference>
<dbReference type="AlphaFoldDB" id="A0A2H9YR57"/>
<accession>A0A2H9YR57</accession>
<evidence type="ECO:0000313" key="3">
    <source>
        <dbReference type="Proteomes" id="UP000243446"/>
    </source>
</evidence>
<dbReference type="RefSeq" id="WP_100535210.1">
    <property type="nucleotide sequence ID" value="NZ_CBDBYO010000001.1"/>
</dbReference>
<dbReference type="Proteomes" id="UP000243446">
    <property type="component" value="Unassembled WGS sequence"/>
</dbReference>
<keyword evidence="1" id="KW-1133">Transmembrane helix</keyword>
<dbReference type="Pfam" id="PF07963">
    <property type="entry name" value="N_methyl"/>
    <property type="match status" value="1"/>
</dbReference>
<keyword evidence="1" id="KW-0472">Membrane</keyword>
<keyword evidence="1" id="KW-0812">Transmembrane</keyword>
<dbReference type="PROSITE" id="PS00409">
    <property type="entry name" value="PROKAR_NTER_METHYL"/>
    <property type="match status" value="1"/>
</dbReference>
<evidence type="ECO:0000256" key="1">
    <source>
        <dbReference type="SAM" id="Phobius"/>
    </source>
</evidence>
<sequence>MKKNKGFTLIELMVTIAVLAIVAMMAAPSFQSLIQNNELKEGVDKILFSLNDAKNNARLTRQVSVLKLDSSYSVPATAKIFDLSTGLGTNLELQNNNVKAIYFLANGQVQTENAVYPVCISVKHSKSLKIESITITQLGLITRALKTC</sequence>
<dbReference type="SUPFAM" id="SSF54523">
    <property type="entry name" value="Pili subunits"/>
    <property type="match status" value="1"/>
</dbReference>
<reference evidence="2 3" key="1">
    <citation type="submission" date="2017-11" db="EMBL/GenBank/DDBJ databases">
        <title>Revising the taxonomy of the Acinetobacter lwoffii group: the description of Acinetobacter pseudolwoffii sp. nov. and emended description of Acinetobacter lwoffii.</title>
        <authorList>
            <person name="Nemec A."/>
            <person name="Radolfova-Krizova L."/>
        </authorList>
    </citation>
    <scope>NUCLEOTIDE SEQUENCE [LARGE SCALE GENOMIC DNA]</scope>
    <source>
        <strain evidence="2 3">ANC 5044</strain>
    </source>
</reference>
<dbReference type="InterPro" id="IPR045584">
    <property type="entry name" value="Pilin-like"/>
</dbReference>
<dbReference type="GeneID" id="97178399"/>
<feature type="transmembrane region" description="Helical" evidence="1">
    <location>
        <begin position="7"/>
        <end position="27"/>
    </location>
</feature>
<gene>
    <name evidence="2" type="ORF">CWI32_09715</name>
</gene>
<comment type="caution">
    <text evidence="2">The sequence shown here is derived from an EMBL/GenBank/DDBJ whole genome shotgun (WGS) entry which is preliminary data.</text>
</comment>
<organism evidence="2 3">
    <name type="scientific">Acinetobacter pseudolwoffii</name>
    <dbReference type="NCBI Taxonomy" id="2053287"/>
    <lineage>
        <taxon>Bacteria</taxon>
        <taxon>Pseudomonadati</taxon>
        <taxon>Pseudomonadota</taxon>
        <taxon>Gammaproteobacteria</taxon>
        <taxon>Moraxellales</taxon>
        <taxon>Moraxellaceae</taxon>
        <taxon>Acinetobacter</taxon>
    </lineage>
</organism>
<name>A0A2H9YR57_9GAMM</name>
<dbReference type="Gene3D" id="3.30.700.10">
    <property type="entry name" value="Glycoprotein, Type 4 Pilin"/>
    <property type="match status" value="1"/>
</dbReference>
<evidence type="ECO:0000313" key="2">
    <source>
        <dbReference type="EMBL" id="PJO75120.1"/>
    </source>
</evidence>
<dbReference type="NCBIfam" id="TIGR02532">
    <property type="entry name" value="IV_pilin_GFxxxE"/>
    <property type="match status" value="1"/>
</dbReference>
<dbReference type="EMBL" id="PHRG01000004">
    <property type="protein sequence ID" value="PJO75120.1"/>
    <property type="molecule type" value="Genomic_DNA"/>
</dbReference>
<protein>
    <submittedName>
        <fullName evidence="2">Prepilin-type cleavage/methylation domain-containing protein</fullName>
    </submittedName>
</protein>